<dbReference type="SUPFAM" id="SSF82866">
    <property type="entry name" value="Multidrug efflux transporter AcrB transmembrane domain"/>
    <property type="match status" value="2"/>
</dbReference>
<dbReference type="Gene3D" id="3.30.70.1440">
    <property type="entry name" value="Multidrug efflux transporter AcrB pore domain"/>
    <property type="match status" value="1"/>
</dbReference>
<feature type="transmembrane region" description="Helical" evidence="1">
    <location>
        <begin position="367"/>
        <end position="387"/>
    </location>
</feature>
<dbReference type="Gene3D" id="1.20.1640.10">
    <property type="entry name" value="Multidrug efflux transporter AcrB transmembrane domain"/>
    <property type="match status" value="2"/>
</dbReference>
<feature type="transmembrane region" description="Helical" evidence="1">
    <location>
        <begin position="1035"/>
        <end position="1058"/>
    </location>
</feature>
<dbReference type="SUPFAM" id="SSF56954">
    <property type="entry name" value="Outer membrane efflux proteins (OEP)"/>
    <property type="match status" value="1"/>
</dbReference>
<comment type="caution">
    <text evidence="2">The sequence shown here is derived from an EMBL/GenBank/DDBJ whole genome shotgun (WGS) entry which is preliminary data.</text>
</comment>
<dbReference type="RefSeq" id="WP_317902141.1">
    <property type="nucleotide sequence ID" value="NZ_JAIRBC010000012.1"/>
</dbReference>
<dbReference type="Gene3D" id="3.30.2090.10">
    <property type="entry name" value="Multidrug efflux transporter AcrB TolC docking domain, DN and DC subdomains"/>
    <property type="match status" value="2"/>
</dbReference>
<dbReference type="GO" id="GO:0042910">
    <property type="term" value="F:xenobiotic transmembrane transporter activity"/>
    <property type="evidence" value="ECO:0007669"/>
    <property type="project" value="TreeGrafter"/>
</dbReference>
<dbReference type="PANTHER" id="PTHR32063">
    <property type="match status" value="1"/>
</dbReference>
<sequence>MINKIIDFSIDNKFIIGLFTFALIGLGIWSMAKVPIDAVPDITNNQVQVITQAPNLGTEEIEQFVTYPVELALSNLPEVQEIRSISRFGLSVVTIVFNDKVGTYLPRQLVSEKLPEIRQQIPQGFGQPAMGPISTGLGEIYQYTLEVDEAHQDKYDITQLRTFQDWIVRRQMAMVPGVIEVNAFGGKIKQYEVAINPNELRAIGLSIADVFEALENNNQNTGGAYIEKNHQANFIRGEGLAKSIPDIENIVVKTINNIPIRIKDIAKVSIGSAIRYGALTKDGKGETVGGMILMLKGANSNEVISNVKERVVQIQKSLPEGVTIKPFLDRSELISKTTGTVTKNLLEGGLIVIFVLVLLLGNWRGGLIVASTIPLSLLFAFILMNLFDVWANLMSLGAIDFGIIVDGAVIIVESTVFLLSSRIGKTKSLSPKDKDALVADSSKKMMNTAFFGQLIILIVFIPILSLEGVEGKMFKPMALTFIFAMIGAMVLCLTYVPMVSALILPSNEPEVPLAKAPLGLRKFRPLNARLNEEVGQGAEGSASYGDRFVHWVERKYEPLLSKSLEKGKWIIGIALALFVLTVFAFTKLGGEFIPQLDEGDIAFHDILKPGSSLSESIETTTKIEQVIKAQFPEAESVISRIGVADVPTDPMPMDMADVFIILKEPSEWTSATSKGELIDKIKEAISIVPGVNFEFTQPIEMRFNELITGVREDVAIKLFGDDLDILASKGEEIGNLVKDIPGVADMKVESTTGQPQISVNYDRRKLAQYGIQINSLNSIIQTAFAGGHAGVIFEGEKRFDLVVRLDKQNRTDISDVKDLFVDLPNGSQIPLREVAEISYKPGPMQISRDNTNRRTYVGINIRDRDVKSVVEDIQTRLDEKLKLPPGYYIRYGGAFENLERASNRLQTVVPIALLLIFILIYFALKSLPQTLMIYMAIPMAAIGGVFALWLRDMPFSISAGVGFIVLFGVAVLNGLVMISGLNELKQEGDLSLKERILQGTKRRIRPIMLTAFTDVLGFLPMALSTSAGAEVQRPLATVVIGGLLTATLLTLFVLPILYRWVEKRSGNLGLNKKWIMATGIFVLFLIKPTNLEAQQQPDTSPEIGLSEAVQISMENYPLLKQKVLEIEKEERLKQTSLDLGMTEVFTGGEEINDERGIYTLVGVGQKNMQIFGTTAKKRLQEQRILLANSDYQLSLLQVEIEVKRAWASAMLAKKEIRLYAELDSIFIDFTKEVKLKYEAEAISKLEYLSAKNQALQINNKKEQALNDYIIALEKLNLWLASDIFYSVTDEFEMDFVTVEPIDLKIHPEMSLARNRMDEADANYRAIKAHNLPKLNLQGGLQTVNGNNGFYRYQAGITVPFLSGDIKSQVKTAEINKQIAELDATLKEREVNSKFNRAKSEFQKWESSWYFYKTQVVPLAKEQRKGALLAYKEGAVDYAGFTQIIKEAIQSELDAQQTLNNYLSSLFQIQYFQKN</sequence>
<feature type="transmembrane region" description="Helical" evidence="1">
    <location>
        <begin position="1003"/>
        <end position="1023"/>
    </location>
</feature>
<feature type="transmembrane region" description="Helical" evidence="1">
    <location>
        <begin position="931"/>
        <end position="950"/>
    </location>
</feature>
<keyword evidence="1" id="KW-0472">Membrane</keyword>
<evidence type="ECO:0000313" key="3">
    <source>
        <dbReference type="Proteomes" id="UP001200642"/>
    </source>
</evidence>
<accession>A0AAE3JR65</accession>
<feature type="transmembrane region" description="Helical" evidence="1">
    <location>
        <begin position="445"/>
        <end position="465"/>
    </location>
</feature>
<dbReference type="InterPro" id="IPR027463">
    <property type="entry name" value="AcrB_DN_DC_subdom"/>
</dbReference>
<dbReference type="Proteomes" id="UP001200642">
    <property type="component" value="Unassembled WGS sequence"/>
</dbReference>
<proteinExistence type="predicted"/>
<keyword evidence="3" id="KW-1185">Reference proteome</keyword>
<dbReference type="Pfam" id="PF00873">
    <property type="entry name" value="ACR_tran"/>
    <property type="match status" value="1"/>
</dbReference>
<feature type="transmembrane region" description="Helical" evidence="1">
    <location>
        <begin position="1070"/>
        <end position="1086"/>
    </location>
</feature>
<dbReference type="Gene3D" id="3.30.70.1320">
    <property type="entry name" value="Multidrug efflux transporter AcrB pore domain like"/>
    <property type="match status" value="1"/>
</dbReference>
<dbReference type="EMBL" id="JAIRBC010000012">
    <property type="protein sequence ID" value="MCG2460993.1"/>
    <property type="molecule type" value="Genomic_DNA"/>
</dbReference>
<reference evidence="2" key="1">
    <citation type="submission" date="2023-02" db="EMBL/GenBank/DDBJ databases">
        <title>Genome of Flavobacteriaceae gen. nov. sp. strain F89.</title>
        <authorList>
            <person name="Wang Y."/>
        </authorList>
    </citation>
    <scope>NUCLEOTIDE SEQUENCE</scope>
    <source>
        <strain evidence="2">F89</strain>
    </source>
</reference>
<name>A0AAE3JR65_9FLAO</name>
<feature type="transmembrane region" description="Helical" evidence="1">
    <location>
        <begin position="956"/>
        <end position="982"/>
    </location>
</feature>
<feature type="transmembrane region" description="Helical" evidence="1">
    <location>
        <begin position="477"/>
        <end position="496"/>
    </location>
</feature>
<gene>
    <name evidence="2" type="ORF">K8352_09560</name>
</gene>
<dbReference type="PRINTS" id="PR00702">
    <property type="entry name" value="ACRIFLAVINRP"/>
</dbReference>
<dbReference type="PANTHER" id="PTHR32063:SF24">
    <property type="entry name" value="CATION EFFLUX SYSTEM (ACRB_ACRD_ACRF FAMILY)"/>
    <property type="match status" value="1"/>
</dbReference>
<dbReference type="SUPFAM" id="SSF82714">
    <property type="entry name" value="Multidrug efflux transporter AcrB TolC docking domain, DN and DC subdomains"/>
    <property type="match status" value="2"/>
</dbReference>
<feature type="transmembrane region" description="Helical" evidence="1">
    <location>
        <begin position="905"/>
        <end position="924"/>
    </location>
</feature>
<feature type="transmembrane region" description="Helical" evidence="1">
    <location>
        <begin position="569"/>
        <end position="586"/>
    </location>
</feature>
<feature type="transmembrane region" description="Helical" evidence="1">
    <location>
        <begin position="399"/>
        <end position="424"/>
    </location>
</feature>
<dbReference type="GO" id="GO:0005886">
    <property type="term" value="C:plasma membrane"/>
    <property type="evidence" value="ECO:0007669"/>
    <property type="project" value="TreeGrafter"/>
</dbReference>
<dbReference type="Gene3D" id="1.20.1600.10">
    <property type="entry name" value="Outer membrane efflux proteins (OEP)"/>
    <property type="match status" value="1"/>
</dbReference>
<evidence type="ECO:0000313" key="2">
    <source>
        <dbReference type="EMBL" id="MCG2460993.1"/>
    </source>
</evidence>
<feature type="transmembrane region" description="Helical" evidence="1">
    <location>
        <begin position="344"/>
        <end position="360"/>
    </location>
</feature>
<dbReference type="GO" id="GO:0015562">
    <property type="term" value="F:efflux transmembrane transporter activity"/>
    <property type="evidence" value="ECO:0007669"/>
    <property type="project" value="InterPro"/>
</dbReference>
<keyword evidence="1" id="KW-0812">Transmembrane</keyword>
<keyword evidence="1" id="KW-1133">Transmembrane helix</keyword>
<dbReference type="SUPFAM" id="SSF82693">
    <property type="entry name" value="Multidrug efflux transporter AcrB pore domain, PN1, PN2, PC1 and PC2 subdomains"/>
    <property type="match status" value="2"/>
</dbReference>
<feature type="transmembrane region" description="Helical" evidence="1">
    <location>
        <begin position="12"/>
        <end position="32"/>
    </location>
</feature>
<protein>
    <submittedName>
        <fullName evidence="2">Efflux RND transporter permease subunit</fullName>
    </submittedName>
</protein>
<evidence type="ECO:0000256" key="1">
    <source>
        <dbReference type="SAM" id="Phobius"/>
    </source>
</evidence>
<dbReference type="Gene3D" id="3.30.70.1430">
    <property type="entry name" value="Multidrug efflux transporter AcrB pore domain"/>
    <property type="match status" value="2"/>
</dbReference>
<organism evidence="2 3">
    <name type="scientific">Cerina litoralis</name>
    <dbReference type="NCBI Taxonomy" id="2874477"/>
    <lineage>
        <taxon>Bacteria</taxon>
        <taxon>Pseudomonadati</taxon>
        <taxon>Bacteroidota</taxon>
        <taxon>Flavobacteriia</taxon>
        <taxon>Flavobacteriales</taxon>
        <taxon>Flavobacteriaceae</taxon>
        <taxon>Cerina</taxon>
    </lineage>
</organism>
<dbReference type="InterPro" id="IPR001036">
    <property type="entry name" value="Acrflvin-R"/>
</dbReference>